<dbReference type="GO" id="GO:0005783">
    <property type="term" value="C:endoplasmic reticulum"/>
    <property type="evidence" value="ECO:0007669"/>
    <property type="project" value="TreeGrafter"/>
</dbReference>
<keyword evidence="3" id="KW-1185">Reference proteome</keyword>
<keyword evidence="1" id="KW-0472">Membrane</keyword>
<dbReference type="EMBL" id="JAAIUW010000010">
    <property type="protein sequence ID" value="KAF7810806.1"/>
    <property type="molecule type" value="Genomic_DNA"/>
</dbReference>
<keyword evidence="1" id="KW-1133">Transmembrane helix</keyword>
<evidence type="ECO:0000313" key="2">
    <source>
        <dbReference type="EMBL" id="KAF7810806.1"/>
    </source>
</evidence>
<dbReference type="AlphaFoldDB" id="A0A834SVX7"/>
<keyword evidence="1" id="KW-0812">Transmembrane</keyword>
<name>A0A834SVX7_9FABA</name>
<dbReference type="OrthoDB" id="1926781at2759"/>
<comment type="caution">
    <text evidence="2">The sequence shown here is derived from an EMBL/GenBank/DDBJ whole genome shotgun (WGS) entry which is preliminary data.</text>
</comment>
<proteinExistence type="predicted"/>
<dbReference type="Proteomes" id="UP000634136">
    <property type="component" value="Unassembled WGS sequence"/>
</dbReference>
<feature type="transmembrane region" description="Helical" evidence="1">
    <location>
        <begin position="275"/>
        <end position="294"/>
    </location>
</feature>
<gene>
    <name evidence="2" type="ORF">G2W53_031782</name>
</gene>
<evidence type="ECO:0000313" key="3">
    <source>
        <dbReference type="Proteomes" id="UP000634136"/>
    </source>
</evidence>
<protein>
    <submittedName>
        <fullName evidence="2">Translocon-associated protein subunit alpha-like</fullName>
    </submittedName>
</protein>
<dbReference type="PANTHER" id="PTHR12924">
    <property type="entry name" value="TRANSLOCON-ASSOCIATED PROTEIN, ALPHA SUBUNIT"/>
    <property type="match status" value="1"/>
</dbReference>
<accession>A0A834SVX7</accession>
<sequence>MSSSGSVSFCAGNRIDDLLHLGIVISRRSSDANNPRPSHRMASINNFWTFCLVLLLIAYPLVQVARCQSDGIVETTEEGSDVGIVGINDASFPSAPGIDTFCLFPKNSAKLVPAGEERDLLVGVKNDGKASLNVIAVKATVHLPYDHRFLVQNLSAQVTIVYLFELEFHRYDIAALLSVENGHEDMSADIFLLLSISLRVPFPHQNLVFNYATVPASAQATFPYIFSVSQFMQSGTFDLVGTIIYEIDQHQYQSTFYNGTIEVVDSGSLLSMESVFLSTLGVALLALLVLWIYGQVQSASKKSKKGAKVEVGTRATSMDEWLEVHVNALVLYYKSKTLAII</sequence>
<evidence type="ECO:0000256" key="1">
    <source>
        <dbReference type="SAM" id="Phobius"/>
    </source>
</evidence>
<organism evidence="2 3">
    <name type="scientific">Senna tora</name>
    <dbReference type="NCBI Taxonomy" id="362788"/>
    <lineage>
        <taxon>Eukaryota</taxon>
        <taxon>Viridiplantae</taxon>
        <taxon>Streptophyta</taxon>
        <taxon>Embryophyta</taxon>
        <taxon>Tracheophyta</taxon>
        <taxon>Spermatophyta</taxon>
        <taxon>Magnoliopsida</taxon>
        <taxon>eudicotyledons</taxon>
        <taxon>Gunneridae</taxon>
        <taxon>Pentapetalae</taxon>
        <taxon>rosids</taxon>
        <taxon>fabids</taxon>
        <taxon>Fabales</taxon>
        <taxon>Fabaceae</taxon>
        <taxon>Caesalpinioideae</taxon>
        <taxon>Cassia clade</taxon>
        <taxon>Senna</taxon>
    </lineage>
</organism>
<reference evidence="2" key="1">
    <citation type="submission" date="2020-09" db="EMBL/GenBank/DDBJ databases">
        <title>Genome-Enabled Discovery of Anthraquinone Biosynthesis in Senna tora.</title>
        <authorList>
            <person name="Kang S.-H."/>
            <person name="Pandey R.P."/>
            <person name="Lee C.-M."/>
            <person name="Sim J.-S."/>
            <person name="Jeong J.-T."/>
            <person name="Choi B.-S."/>
            <person name="Jung M."/>
            <person name="Ginzburg D."/>
            <person name="Zhao K."/>
            <person name="Won S.Y."/>
            <person name="Oh T.-J."/>
            <person name="Yu Y."/>
            <person name="Kim N.-H."/>
            <person name="Lee O.R."/>
            <person name="Lee T.-H."/>
            <person name="Bashyal P."/>
            <person name="Kim T.-S."/>
            <person name="Lee W.-H."/>
            <person name="Kawkins C."/>
            <person name="Kim C.-K."/>
            <person name="Kim J.S."/>
            <person name="Ahn B.O."/>
            <person name="Rhee S.Y."/>
            <person name="Sohng J.K."/>
        </authorList>
    </citation>
    <scope>NUCLEOTIDE SEQUENCE</scope>
    <source>
        <tissue evidence="2">Leaf</tissue>
    </source>
</reference>
<dbReference type="PANTHER" id="PTHR12924:SF0">
    <property type="entry name" value="TRANSLOCON-ASSOCIATED PROTEIN SUBUNIT ALPHA"/>
    <property type="match status" value="1"/>
</dbReference>